<proteinExistence type="predicted"/>
<accession>A0ABP3NQ64</accession>
<keyword evidence="6" id="KW-1185">Reference proteome</keyword>
<dbReference type="InterPro" id="IPR034593">
    <property type="entry name" value="DgoD-like"/>
</dbReference>
<keyword evidence="2" id="KW-0460">Magnesium</keyword>
<protein>
    <submittedName>
        <fullName evidence="5">Galactonate dehydratase</fullName>
    </submittedName>
</protein>
<dbReference type="SFLD" id="SFLDS00001">
    <property type="entry name" value="Enolase"/>
    <property type="match status" value="1"/>
</dbReference>
<dbReference type="EMBL" id="BAAAGS010000049">
    <property type="protein sequence ID" value="GAA0549961.1"/>
    <property type="molecule type" value="Genomic_DNA"/>
</dbReference>
<dbReference type="Pfam" id="PF13378">
    <property type="entry name" value="MR_MLE_C"/>
    <property type="match status" value="1"/>
</dbReference>
<evidence type="ECO:0000256" key="2">
    <source>
        <dbReference type="ARBA" id="ARBA00022842"/>
    </source>
</evidence>
<gene>
    <name evidence="5" type="primary">dgoD</name>
    <name evidence="5" type="ORF">GCM10009533_55620</name>
</gene>
<dbReference type="Gene3D" id="3.20.20.120">
    <property type="entry name" value="Enolase-like C-terminal domain"/>
    <property type="match status" value="1"/>
</dbReference>
<dbReference type="InterPro" id="IPR023592">
    <property type="entry name" value="Galactonate_deHydtase"/>
</dbReference>
<evidence type="ECO:0000313" key="5">
    <source>
        <dbReference type="EMBL" id="GAA0549961.1"/>
    </source>
</evidence>
<dbReference type="InterPro" id="IPR029017">
    <property type="entry name" value="Enolase-like_N"/>
</dbReference>
<dbReference type="PROSITE" id="PS00909">
    <property type="entry name" value="MR_MLE_2"/>
    <property type="match status" value="1"/>
</dbReference>
<dbReference type="SUPFAM" id="SSF54826">
    <property type="entry name" value="Enolase N-terminal domain-like"/>
    <property type="match status" value="1"/>
</dbReference>
<dbReference type="SFLD" id="SFLDG00179">
    <property type="entry name" value="mandelate_racemase"/>
    <property type="match status" value="1"/>
</dbReference>
<evidence type="ECO:0000259" key="4">
    <source>
        <dbReference type="SMART" id="SM00922"/>
    </source>
</evidence>
<dbReference type="InterPro" id="IPR029065">
    <property type="entry name" value="Enolase_C-like"/>
</dbReference>
<comment type="caution">
    <text evidence="5">The sequence shown here is derived from an EMBL/GenBank/DDBJ whole genome shotgun (WGS) entry which is preliminary data.</text>
</comment>
<feature type="domain" description="Mandelate racemase/muconate lactonizing enzyme C-terminal" evidence="4">
    <location>
        <begin position="125"/>
        <end position="230"/>
    </location>
</feature>
<sequence length="382" mass="41827">MKITSMTTYQVPPRWLFLKIETDEGVVGWGEPVLEGRADAVAATVDELSDYLVGQDPSRIEDLWTVLYRGGFYRGGGIHMSALAGIDQALWDIRGKALGVPVHDLLGGRVRDRVKVYSWIGGDRPAETARAARAVVDRGFTAVKMNGTEELQYLDTWAKVDQCVANVAAVREAVGPDIGIGVDFHGRVHRPMAKVLLRELEPYRLMFVEEPVLSEHLDGFADVLRSSPIPIALGERLYSRWDFKSVLASGAVDIVQPDPSHCGGITEARKIAHMAEAYDVALALHCPLGPIALAACLQIDAGCHNATIQEQSLGIHYNTSNDLLDYLVDPAVFTYDAGQVAIPTGPGLGIEINEEYVAERAAEGHRWRNPVWRHADGSVAEW</sequence>
<dbReference type="PROSITE" id="PS00908">
    <property type="entry name" value="MR_MLE_1"/>
    <property type="match status" value="1"/>
</dbReference>
<evidence type="ECO:0000256" key="3">
    <source>
        <dbReference type="ARBA" id="ARBA00023239"/>
    </source>
</evidence>
<dbReference type="SUPFAM" id="SSF51604">
    <property type="entry name" value="Enolase C-terminal domain-like"/>
    <property type="match status" value="1"/>
</dbReference>
<dbReference type="SFLD" id="SFLDF00003">
    <property type="entry name" value="D-galactonate_dehydratase"/>
    <property type="match status" value="1"/>
</dbReference>
<dbReference type="SMART" id="SM00922">
    <property type="entry name" value="MR_MLE"/>
    <property type="match status" value="1"/>
</dbReference>
<dbReference type="PANTHER" id="PTHR48080">
    <property type="entry name" value="D-GALACTONATE DEHYDRATASE-RELATED"/>
    <property type="match status" value="1"/>
</dbReference>
<dbReference type="InterPro" id="IPR018110">
    <property type="entry name" value="Mandel_Rmase/mucon_lact_enz_CS"/>
</dbReference>
<dbReference type="InterPro" id="IPR013342">
    <property type="entry name" value="Mandelate_racemase_C"/>
</dbReference>
<keyword evidence="3" id="KW-0456">Lyase</keyword>
<dbReference type="InterPro" id="IPR036849">
    <property type="entry name" value="Enolase-like_C_sf"/>
</dbReference>
<dbReference type="PANTHER" id="PTHR48080:SF2">
    <property type="entry name" value="D-GALACTONATE DEHYDRATASE"/>
    <property type="match status" value="1"/>
</dbReference>
<dbReference type="Proteomes" id="UP001500729">
    <property type="component" value="Unassembled WGS sequence"/>
</dbReference>
<dbReference type="Pfam" id="PF02746">
    <property type="entry name" value="MR_MLE_N"/>
    <property type="match status" value="1"/>
</dbReference>
<dbReference type="InterPro" id="IPR013341">
    <property type="entry name" value="Mandelate_racemase_N_dom"/>
</dbReference>
<name>A0ABP3NQ64_SACER</name>
<evidence type="ECO:0000313" key="6">
    <source>
        <dbReference type="Proteomes" id="UP001500729"/>
    </source>
</evidence>
<organism evidence="5 6">
    <name type="scientific">Saccharopolyspora erythraea</name>
    <name type="common">Streptomyces erythraeus</name>
    <dbReference type="NCBI Taxonomy" id="1836"/>
    <lineage>
        <taxon>Bacteria</taxon>
        <taxon>Bacillati</taxon>
        <taxon>Actinomycetota</taxon>
        <taxon>Actinomycetes</taxon>
        <taxon>Pseudonocardiales</taxon>
        <taxon>Pseudonocardiaceae</taxon>
        <taxon>Saccharopolyspora</taxon>
    </lineage>
</organism>
<dbReference type="Gene3D" id="3.30.390.10">
    <property type="entry name" value="Enolase-like, N-terminal domain"/>
    <property type="match status" value="1"/>
</dbReference>
<dbReference type="CDD" id="cd03325">
    <property type="entry name" value="D-galactonate_dehydratase"/>
    <property type="match status" value="1"/>
</dbReference>
<reference evidence="6" key="1">
    <citation type="journal article" date="2019" name="Int. J. Syst. Evol. Microbiol.">
        <title>The Global Catalogue of Microorganisms (GCM) 10K type strain sequencing project: providing services to taxonomists for standard genome sequencing and annotation.</title>
        <authorList>
            <consortium name="The Broad Institute Genomics Platform"/>
            <consortium name="The Broad Institute Genome Sequencing Center for Infectious Disease"/>
            <person name="Wu L."/>
            <person name="Ma J."/>
        </authorList>
    </citation>
    <scope>NUCLEOTIDE SEQUENCE [LARGE SCALE GENOMIC DNA]</scope>
    <source>
        <strain evidence="6">JCM 10303</strain>
    </source>
</reference>
<dbReference type="NCBIfam" id="NF010624">
    <property type="entry name" value="PRK14017.1"/>
    <property type="match status" value="1"/>
</dbReference>
<evidence type="ECO:0000256" key="1">
    <source>
        <dbReference type="ARBA" id="ARBA00022723"/>
    </source>
</evidence>
<keyword evidence="1" id="KW-0479">Metal-binding</keyword>
<dbReference type="RefSeq" id="WP_009948595.1">
    <property type="nucleotide sequence ID" value="NZ_BAAAGS010000049.1"/>
</dbReference>